<dbReference type="SUPFAM" id="SSF51182">
    <property type="entry name" value="RmlC-like cupins"/>
    <property type="match status" value="1"/>
</dbReference>
<dbReference type="RefSeq" id="XP_010235466.2">
    <property type="nucleotide sequence ID" value="XM_010237164.2"/>
</dbReference>
<proteinExistence type="inferred from homology"/>
<gene>
    <name evidence="16" type="primary">LOC100832783</name>
    <name evidence="15" type="ORF">BRADI_3g44300v3</name>
</gene>
<reference evidence="16" key="3">
    <citation type="submission" date="2018-08" db="UniProtKB">
        <authorList>
            <consortium name="EnsemblPlants"/>
        </authorList>
    </citation>
    <scope>IDENTIFICATION</scope>
    <source>
        <strain evidence="16">cv. Bd21</strain>
    </source>
</reference>
<evidence type="ECO:0000256" key="7">
    <source>
        <dbReference type="ARBA" id="ARBA00022723"/>
    </source>
</evidence>
<reference evidence="15 16" key="1">
    <citation type="journal article" date="2010" name="Nature">
        <title>Genome sequencing and analysis of the model grass Brachypodium distachyon.</title>
        <authorList>
            <consortium name="International Brachypodium Initiative"/>
        </authorList>
    </citation>
    <scope>NUCLEOTIDE SEQUENCE [LARGE SCALE GENOMIC DNA]</scope>
    <source>
        <strain evidence="15">Bd21</strain>
        <strain evidence="16">cv. Bd21</strain>
    </source>
</reference>
<feature type="binding site" evidence="11">
    <location>
        <position position="207"/>
    </location>
    <ligand>
        <name>oxalate</name>
        <dbReference type="ChEBI" id="CHEBI:30623"/>
    </ligand>
</feature>
<evidence type="ECO:0000256" key="13">
    <source>
        <dbReference type="SAM" id="Phobius"/>
    </source>
</evidence>
<keyword evidence="6" id="KW-0964">Secreted</keyword>
<keyword evidence="13" id="KW-0812">Transmembrane</keyword>
<dbReference type="InterPro" id="IPR001929">
    <property type="entry name" value="Germin"/>
</dbReference>
<evidence type="ECO:0000313" key="17">
    <source>
        <dbReference type="Proteomes" id="UP000008810"/>
    </source>
</evidence>
<dbReference type="Gene3D" id="2.60.120.10">
    <property type="entry name" value="Jelly Rolls"/>
    <property type="match status" value="1"/>
</dbReference>
<evidence type="ECO:0000256" key="8">
    <source>
        <dbReference type="ARBA" id="ARBA00022729"/>
    </source>
</evidence>
<comment type="function">
    <text evidence="1">May play a role in plant defense. Probably has no oxalate oxidase activity even if the active site is conserved.</text>
</comment>
<dbReference type="Pfam" id="PF00190">
    <property type="entry name" value="Cupin_1"/>
    <property type="match status" value="1"/>
</dbReference>
<feature type="binding site" evidence="12">
    <location>
        <position position="212"/>
    </location>
    <ligand>
        <name>Mn(2+)</name>
        <dbReference type="ChEBI" id="CHEBI:29035"/>
    </ligand>
</feature>
<evidence type="ECO:0000313" key="15">
    <source>
        <dbReference type="EMBL" id="PNT68692.1"/>
    </source>
</evidence>
<dbReference type="GO" id="GO:0048046">
    <property type="term" value="C:apoplast"/>
    <property type="evidence" value="ECO:0007669"/>
    <property type="project" value="UniProtKB-SubCell"/>
</dbReference>
<keyword evidence="13" id="KW-0472">Membrane</keyword>
<evidence type="ECO:0000256" key="1">
    <source>
        <dbReference type="ARBA" id="ARBA00003629"/>
    </source>
</evidence>
<dbReference type="InterPro" id="IPR014710">
    <property type="entry name" value="RmlC-like_jellyroll"/>
</dbReference>
<dbReference type="InterPro" id="IPR011051">
    <property type="entry name" value="RmlC_Cupin_sf"/>
</dbReference>
<sequence>MVFCSKTKAYVLIYNVTLTQQPTEFRICNFDARCIIQVPALMDPTSGLDALTLCRKACQQGTKNTFLVPQPDPSPRPEKLLINCASSSSPWHSTGKAQRQASRHLNQTMAFNCYPLVFALLSLLSAAPLAIVLAGDPDILTDFVIPANANPANITGDFFTYTGFRVSSSTPITSSFTVTKATMMEFPALNGQSVSYARLTFPPGSVNPAHAHPRSAELLLVVDGALSVGFVDAAAGRLYTQDLAAGDMFVFPKGTVHYQYNMGGQDAVALSAFGSAAAGLVSVPVAVFETGIDDAVLAKSFKTDEATIQKLKAGLAFRCC</sequence>
<name>A0A2K2D338_BRADI</name>
<comment type="subunit">
    <text evidence="4">Oligomer (believed to be a pentamer but probably hexamer).</text>
</comment>
<dbReference type="Gramene" id="PNT68692">
    <property type="protein sequence ID" value="PNT68692"/>
    <property type="gene ID" value="BRADI_3g44300v3"/>
</dbReference>
<keyword evidence="9" id="KW-0325">Glycoprotein</keyword>
<evidence type="ECO:0000256" key="2">
    <source>
        <dbReference type="ARBA" id="ARBA00004271"/>
    </source>
</evidence>
<feature type="binding site" evidence="12">
    <location>
        <position position="210"/>
    </location>
    <ligand>
        <name>Mn(2+)</name>
        <dbReference type="ChEBI" id="CHEBI:29035"/>
    </ligand>
</feature>
<evidence type="ECO:0000313" key="16">
    <source>
        <dbReference type="EnsemblPlants" id="PNT68692"/>
    </source>
</evidence>
<feature type="binding site" evidence="12">
    <location>
        <position position="217"/>
    </location>
    <ligand>
        <name>Mn(2+)</name>
        <dbReference type="ChEBI" id="CHEBI:29035"/>
    </ligand>
</feature>
<keyword evidence="5" id="KW-0052">Apoplast</keyword>
<keyword evidence="10 11" id="KW-0464">Manganese</keyword>
<dbReference type="PRINTS" id="PR00325">
    <property type="entry name" value="GERMIN"/>
</dbReference>
<dbReference type="FunFam" id="2.60.120.10:FF:000098">
    <property type="entry name" value="Germin-like protein 9-3"/>
    <property type="match status" value="1"/>
</dbReference>
<evidence type="ECO:0000256" key="6">
    <source>
        <dbReference type="ARBA" id="ARBA00022525"/>
    </source>
</evidence>
<evidence type="ECO:0000256" key="4">
    <source>
        <dbReference type="ARBA" id="ARBA00011268"/>
    </source>
</evidence>
<dbReference type="GeneID" id="100832783"/>
<evidence type="ECO:0000259" key="14">
    <source>
        <dbReference type="SMART" id="SM00835"/>
    </source>
</evidence>
<keyword evidence="17" id="KW-1185">Reference proteome</keyword>
<evidence type="ECO:0000256" key="10">
    <source>
        <dbReference type="ARBA" id="ARBA00023211"/>
    </source>
</evidence>
<feature type="transmembrane region" description="Helical" evidence="13">
    <location>
        <begin position="113"/>
        <end position="135"/>
    </location>
</feature>
<reference evidence="15" key="2">
    <citation type="submission" date="2017-06" db="EMBL/GenBank/DDBJ databases">
        <title>WGS assembly of Brachypodium distachyon.</title>
        <authorList>
            <consortium name="The International Brachypodium Initiative"/>
            <person name="Lucas S."/>
            <person name="Harmon-Smith M."/>
            <person name="Lail K."/>
            <person name="Tice H."/>
            <person name="Grimwood J."/>
            <person name="Bruce D."/>
            <person name="Barry K."/>
            <person name="Shu S."/>
            <person name="Lindquist E."/>
            <person name="Wang M."/>
            <person name="Pitluck S."/>
            <person name="Vogel J.P."/>
            <person name="Garvin D.F."/>
            <person name="Mockler T.C."/>
            <person name="Schmutz J."/>
            <person name="Rokhsar D."/>
            <person name="Bevan M.W."/>
        </authorList>
    </citation>
    <scope>NUCLEOTIDE SEQUENCE</scope>
    <source>
        <strain evidence="15">Bd21</strain>
    </source>
</reference>
<feature type="binding site" evidence="11">
    <location>
        <position position="212"/>
    </location>
    <ligand>
        <name>oxalate</name>
        <dbReference type="ChEBI" id="CHEBI:30623"/>
    </ligand>
</feature>
<dbReference type="Proteomes" id="UP000008810">
    <property type="component" value="Chromosome 3"/>
</dbReference>
<evidence type="ECO:0000256" key="9">
    <source>
        <dbReference type="ARBA" id="ARBA00023180"/>
    </source>
</evidence>
<keyword evidence="7 11" id="KW-0479">Metal-binding</keyword>
<evidence type="ECO:0000256" key="3">
    <source>
        <dbReference type="ARBA" id="ARBA00007456"/>
    </source>
</evidence>
<dbReference type="EMBL" id="CM000882">
    <property type="protein sequence ID" value="PNT68692.1"/>
    <property type="molecule type" value="Genomic_DNA"/>
</dbReference>
<dbReference type="InterPro" id="IPR006045">
    <property type="entry name" value="Cupin_1"/>
</dbReference>
<dbReference type="SMART" id="SM00835">
    <property type="entry name" value="Cupin_1"/>
    <property type="match status" value="1"/>
</dbReference>
<comment type="similarity">
    <text evidence="3">Belongs to the germin family.</text>
</comment>
<evidence type="ECO:0000256" key="11">
    <source>
        <dbReference type="PIRSR" id="PIRSR601929-1"/>
    </source>
</evidence>
<keyword evidence="8" id="KW-0732">Signal</keyword>
<dbReference type="AlphaFoldDB" id="A0A2K2D338"/>
<keyword evidence="13" id="KW-1133">Transmembrane helix</keyword>
<dbReference type="CDD" id="cd02241">
    <property type="entry name" value="cupin_OxOx"/>
    <property type="match status" value="1"/>
</dbReference>
<dbReference type="GO" id="GO:0030145">
    <property type="term" value="F:manganese ion binding"/>
    <property type="evidence" value="ECO:0007669"/>
    <property type="project" value="InterPro"/>
</dbReference>
<accession>A0A2K2D338</accession>
<dbReference type="PANTHER" id="PTHR31238">
    <property type="entry name" value="GERMIN-LIKE PROTEIN SUBFAMILY 3 MEMBER 3"/>
    <property type="match status" value="1"/>
</dbReference>
<dbReference type="OrthoDB" id="1546383at2759"/>
<feature type="binding site" evidence="12">
    <location>
        <position position="257"/>
    </location>
    <ligand>
        <name>Mn(2+)</name>
        <dbReference type="ChEBI" id="CHEBI:29035"/>
    </ligand>
</feature>
<dbReference type="EnsemblPlants" id="PNT68692">
    <property type="protein sequence ID" value="PNT68692"/>
    <property type="gene ID" value="BRADI_3g44300v3"/>
</dbReference>
<evidence type="ECO:0000256" key="12">
    <source>
        <dbReference type="PIRSR" id="PIRSR601929-2"/>
    </source>
</evidence>
<evidence type="ECO:0000256" key="5">
    <source>
        <dbReference type="ARBA" id="ARBA00022523"/>
    </source>
</evidence>
<feature type="binding site" evidence="11">
    <location>
        <position position="217"/>
    </location>
    <ligand>
        <name>oxalate</name>
        <dbReference type="ChEBI" id="CHEBI:30623"/>
    </ligand>
</feature>
<comment type="subcellular location">
    <subcellularLocation>
        <location evidence="2">Secreted</location>
        <location evidence="2">Extracellular space</location>
        <location evidence="2">Apoplast</location>
    </subcellularLocation>
</comment>
<protein>
    <recommendedName>
        <fullName evidence="14">Cupin type-1 domain-containing protein</fullName>
    </recommendedName>
</protein>
<organism evidence="15">
    <name type="scientific">Brachypodium distachyon</name>
    <name type="common">Purple false brome</name>
    <name type="synonym">Trachynia distachya</name>
    <dbReference type="NCBI Taxonomy" id="15368"/>
    <lineage>
        <taxon>Eukaryota</taxon>
        <taxon>Viridiplantae</taxon>
        <taxon>Streptophyta</taxon>
        <taxon>Embryophyta</taxon>
        <taxon>Tracheophyta</taxon>
        <taxon>Spermatophyta</taxon>
        <taxon>Magnoliopsida</taxon>
        <taxon>Liliopsida</taxon>
        <taxon>Poales</taxon>
        <taxon>Poaceae</taxon>
        <taxon>BOP clade</taxon>
        <taxon>Pooideae</taxon>
        <taxon>Stipodae</taxon>
        <taxon>Brachypodieae</taxon>
        <taxon>Brachypodium</taxon>
    </lineage>
</organism>
<feature type="domain" description="Cupin type-1" evidence="14">
    <location>
        <begin position="164"/>
        <end position="309"/>
    </location>
</feature>